<name>A0A6J5RH83_9CAUD</name>
<organism evidence="1">
    <name type="scientific">uncultured Caudovirales phage</name>
    <dbReference type="NCBI Taxonomy" id="2100421"/>
    <lineage>
        <taxon>Viruses</taxon>
        <taxon>Duplodnaviria</taxon>
        <taxon>Heunggongvirae</taxon>
        <taxon>Uroviricota</taxon>
        <taxon>Caudoviricetes</taxon>
        <taxon>Peduoviridae</taxon>
        <taxon>Maltschvirus</taxon>
        <taxon>Maltschvirus maltsch</taxon>
    </lineage>
</organism>
<sequence length="69" mass="7774">MKPEDIEYHNVTASELISALSDHGFLDSVNATVTNILWYLDNVPKERRDKYRTDRGVACDCSPCVAAEE</sequence>
<accession>A0A6J5RH83</accession>
<dbReference type="EMBL" id="LR797246">
    <property type="protein sequence ID" value="CAB4196299.1"/>
    <property type="molecule type" value="Genomic_DNA"/>
</dbReference>
<reference evidence="1" key="1">
    <citation type="submission" date="2020-05" db="EMBL/GenBank/DDBJ databases">
        <authorList>
            <person name="Chiriac C."/>
            <person name="Salcher M."/>
            <person name="Ghai R."/>
            <person name="Kavagutti S V."/>
        </authorList>
    </citation>
    <scope>NUCLEOTIDE SEQUENCE</scope>
</reference>
<protein>
    <submittedName>
        <fullName evidence="1">Uncharacterized protein</fullName>
    </submittedName>
</protein>
<evidence type="ECO:0000313" key="1">
    <source>
        <dbReference type="EMBL" id="CAB4196299.1"/>
    </source>
</evidence>
<proteinExistence type="predicted"/>
<gene>
    <name evidence="1" type="ORF">UFOVP1299_69</name>
</gene>